<keyword evidence="8 12" id="KW-1133">Transmembrane helix</keyword>
<comment type="caution">
    <text evidence="13">The sequence shown here is derived from an EMBL/GenBank/DDBJ whole genome shotgun (WGS) entry which is preliminary data.</text>
</comment>
<feature type="compositionally biased region" description="Polar residues" evidence="11">
    <location>
        <begin position="10"/>
        <end position="26"/>
    </location>
</feature>
<feature type="compositionally biased region" description="Polar residues" evidence="11">
    <location>
        <begin position="43"/>
        <end position="67"/>
    </location>
</feature>
<evidence type="ECO:0000256" key="6">
    <source>
        <dbReference type="ARBA" id="ARBA00022692"/>
    </source>
</evidence>
<dbReference type="Proteomes" id="UP001391051">
    <property type="component" value="Unassembled WGS sequence"/>
</dbReference>
<gene>
    <name evidence="13" type="ORF">PG986_009477</name>
</gene>
<evidence type="ECO:0000256" key="3">
    <source>
        <dbReference type="ARBA" id="ARBA00009731"/>
    </source>
</evidence>
<organism evidence="13 14">
    <name type="scientific">Apiospora aurea</name>
    <dbReference type="NCBI Taxonomy" id="335848"/>
    <lineage>
        <taxon>Eukaryota</taxon>
        <taxon>Fungi</taxon>
        <taxon>Dikarya</taxon>
        <taxon>Ascomycota</taxon>
        <taxon>Pezizomycotina</taxon>
        <taxon>Sordariomycetes</taxon>
        <taxon>Xylariomycetidae</taxon>
        <taxon>Amphisphaeriales</taxon>
        <taxon>Apiosporaceae</taxon>
        <taxon>Apiospora</taxon>
    </lineage>
</organism>
<dbReference type="Pfam" id="PF08660">
    <property type="entry name" value="Alg14"/>
    <property type="match status" value="1"/>
</dbReference>
<comment type="subcellular location">
    <subcellularLocation>
        <location evidence="1">Endoplasmic reticulum membrane</location>
        <topology evidence="1">Single-pass membrane protein</topology>
    </subcellularLocation>
    <subcellularLocation>
        <location evidence="2">Nucleus membrane</location>
        <topology evidence="2">Single-pass membrane protein</topology>
    </subcellularLocation>
</comment>
<keyword evidence="14" id="KW-1185">Reference proteome</keyword>
<name>A0ABR1Q7S5_9PEZI</name>
<keyword evidence="9 12" id="KW-0472">Membrane</keyword>
<reference evidence="13 14" key="1">
    <citation type="submission" date="2023-01" db="EMBL/GenBank/DDBJ databases">
        <title>Analysis of 21 Apiospora genomes using comparative genomics revels a genus with tremendous synthesis potential of carbohydrate active enzymes and secondary metabolites.</title>
        <authorList>
            <person name="Sorensen T."/>
        </authorList>
    </citation>
    <scope>NUCLEOTIDE SEQUENCE [LARGE SCALE GENOMIC DNA]</scope>
    <source>
        <strain evidence="13 14">CBS 24483</strain>
    </source>
</reference>
<evidence type="ECO:0000256" key="1">
    <source>
        <dbReference type="ARBA" id="ARBA00004389"/>
    </source>
</evidence>
<evidence type="ECO:0000256" key="9">
    <source>
        <dbReference type="ARBA" id="ARBA00023136"/>
    </source>
</evidence>
<dbReference type="EMBL" id="JAQQWE010000006">
    <property type="protein sequence ID" value="KAK7948591.1"/>
    <property type="molecule type" value="Genomic_DNA"/>
</dbReference>
<sequence length="401" mass="43685">MADHTLLPSRGSSHEVQSASTASTRVKGSENGLRLRHNDQSSHGEASAPNTEEGSLTADGTKSTSAGTGRADSDIVESTLSFFRLLCHAMLHVTALGALYLGTGLVAHISGAHFMYFLMNLSSRLSALEARKRAPLDRIDLSVPRVSVATLWLLLLRHKSLVACGNQPPGTEYHIEKGFRLYFAGSGGHTGELLQMLTNSPPADNIHRIWVICNGDETSRQRIIDWEAKRKLGKSLVSGYEIVAIRRARAVHQHWATVPVSAIQCAYDIYKALNRGYPYRGAQGNSREPRSGHTAGKVYPQIIVTNGPGTGFIIAGVAWLMKMLWLLPANSCKVVFIESIARVKTLSLTGKLFYYTGIATDIVVQHKAVGRKYNLTVEEMLAIRELSNPGGNIFPGFSGVH</sequence>
<dbReference type="RefSeq" id="XP_066698097.1">
    <property type="nucleotide sequence ID" value="XM_066845699.1"/>
</dbReference>
<dbReference type="PANTHER" id="PTHR12154">
    <property type="entry name" value="GLYCOSYL TRANSFERASE-RELATED"/>
    <property type="match status" value="1"/>
</dbReference>
<feature type="region of interest" description="Disordered" evidence="11">
    <location>
        <begin position="1"/>
        <end position="71"/>
    </location>
</feature>
<evidence type="ECO:0000313" key="13">
    <source>
        <dbReference type="EMBL" id="KAK7948591.1"/>
    </source>
</evidence>
<evidence type="ECO:0000256" key="5">
    <source>
        <dbReference type="ARBA" id="ARBA00017467"/>
    </source>
</evidence>
<evidence type="ECO:0000256" key="12">
    <source>
        <dbReference type="SAM" id="Phobius"/>
    </source>
</evidence>
<dbReference type="GeneID" id="92078761"/>
<comment type="similarity">
    <text evidence="3">Belongs to the ALG14 family.</text>
</comment>
<evidence type="ECO:0000256" key="4">
    <source>
        <dbReference type="ARBA" id="ARBA00011335"/>
    </source>
</evidence>
<evidence type="ECO:0000256" key="10">
    <source>
        <dbReference type="ARBA" id="ARBA00032062"/>
    </source>
</evidence>
<evidence type="ECO:0000256" key="8">
    <source>
        <dbReference type="ARBA" id="ARBA00022989"/>
    </source>
</evidence>
<keyword evidence="7" id="KW-0256">Endoplasmic reticulum</keyword>
<keyword evidence="6 12" id="KW-0812">Transmembrane</keyword>
<protein>
    <recommendedName>
        <fullName evidence="5">UDP-N-acetylglucosamine transferase subunit ALG14</fullName>
    </recommendedName>
    <alternativeName>
        <fullName evidence="10">Asparagine-linked glycosylation protein 14</fullName>
    </alternativeName>
</protein>
<dbReference type="InterPro" id="IPR013969">
    <property type="entry name" value="Oligosacch_biosynth_Alg14"/>
</dbReference>
<comment type="subunit">
    <text evidence="4">Heterodimer with ALG13 to form a functional enzyme.</text>
</comment>
<evidence type="ECO:0000256" key="11">
    <source>
        <dbReference type="SAM" id="MobiDB-lite"/>
    </source>
</evidence>
<accession>A0ABR1Q7S5</accession>
<evidence type="ECO:0000313" key="14">
    <source>
        <dbReference type="Proteomes" id="UP001391051"/>
    </source>
</evidence>
<dbReference type="PANTHER" id="PTHR12154:SF4">
    <property type="entry name" value="UDP-N-ACETYLGLUCOSAMINE TRANSFERASE SUBUNIT ALG14 HOMOLOG"/>
    <property type="match status" value="1"/>
</dbReference>
<evidence type="ECO:0000256" key="7">
    <source>
        <dbReference type="ARBA" id="ARBA00022824"/>
    </source>
</evidence>
<proteinExistence type="inferred from homology"/>
<feature type="transmembrane region" description="Helical" evidence="12">
    <location>
        <begin position="98"/>
        <end position="118"/>
    </location>
</feature>
<evidence type="ECO:0000256" key="2">
    <source>
        <dbReference type="ARBA" id="ARBA00004590"/>
    </source>
</evidence>